<feature type="domain" description="Disease resistance N-terminal" evidence="6">
    <location>
        <begin position="17"/>
        <end position="95"/>
    </location>
</feature>
<dbReference type="OrthoDB" id="669335at2759"/>
<evidence type="ECO:0000256" key="5">
    <source>
        <dbReference type="ARBA" id="ARBA00022821"/>
    </source>
</evidence>
<proteinExistence type="inferred from homology"/>
<evidence type="ECO:0000256" key="4">
    <source>
        <dbReference type="ARBA" id="ARBA00022741"/>
    </source>
</evidence>
<evidence type="ECO:0000313" key="8">
    <source>
        <dbReference type="Proteomes" id="UP000324897"/>
    </source>
</evidence>
<gene>
    <name evidence="7" type="ORF">EJB05_26755</name>
</gene>
<dbReference type="EMBL" id="RWGY01000013">
    <property type="protein sequence ID" value="TVU24324.1"/>
    <property type="molecule type" value="Genomic_DNA"/>
</dbReference>
<reference evidence="7 8" key="1">
    <citation type="journal article" date="2019" name="Sci. Rep.">
        <title>A high-quality genome of Eragrostis curvula grass provides insights into Poaceae evolution and supports new strategies to enhance forage quality.</title>
        <authorList>
            <person name="Carballo J."/>
            <person name="Santos B.A.C.M."/>
            <person name="Zappacosta D."/>
            <person name="Garbus I."/>
            <person name="Selva J.P."/>
            <person name="Gallo C.A."/>
            <person name="Diaz A."/>
            <person name="Albertini E."/>
            <person name="Caccamo M."/>
            <person name="Echenique V."/>
        </authorList>
    </citation>
    <scope>NUCLEOTIDE SEQUENCE [LARGE SCALE GENOMIC DNA]</scope>
    <source>
        <strain evidence="8">cv. Victoria</strain>
        <tissue evidence="7">Leaf</tissue>
    </source>
</reference>
<keyword evidence="4" id="KW-0547">Nucleotide-binding</keyword>
<dbReference type="GO" id="GO:0000166">
    <property type="term" value="F:nucleotide binding"/>
    <property type="evidence" value="ECO:0007669"/>
    <property type="project" value="UniProtKB-KW"/>
</dbReference>
<feature type="non-terminal residue" evidence="7">
    <location>
        <position position="1"/>
    </location>
</feature>
<name>A0A5J9ULK7_9POAL</name>
<accession>A0A5J9ULK7</accession>
<keyword evidence="5" id="KW-0611">Plant defense</keyword>
<keyword evidence="3" id="KW-0677">Repeat</keyword>
<evidence type="ECO:0000256" key="3">
    <source>
        <dbReference type="ARBA" id="ARBA00022737"/>
    </source>
</evidence>
<dbReference type="GO" id="GO:0006952">
    <property type="term" value="P:defense response"/>
    <property type="evidence" value="ECO:0007669"/>
    <property type="project" value="UniProtKB-KW"/>
</dbReference>
<keyword evidence="2" id="KW-0433">Leucine-rich repeat</keyword>
<comment type="caution">
    <text evidence="7">The sequence shown here is derived from an EMBL/GenBank/DDBJ whole genome shotgun (WGS) entry which is preliminary data.</text>
</comment>
<organism evidence="7 8">
    <name type="scientific">Eragrostis curvula</name>
    <name type="common">weeping love grass</name>
    <dbReference type="NCBI Taxonomy" id="38414"/>
    <lineage>
        <taxon>Eukaryota</taxon>
        <taxon>Viridiplantae</taxon>
        <taxon>Streptophyta</taxon>
        <taxon>Embryophyta</taxon>
        <taxon>Tracheophyta</taxon>
        <taxon>Spermatophyta</taxon>
        <taxon>Magnoliopsida</taxon>
        <taxon>Liliopsida</taxon>
        <taxon>Poales</taxon>
        <taxon>Poaceae</taxon>
        <taxon>PACMAD clade</taxon>
        <taxon>Chloridoideae</taxon>
        <taxon>Eragrostideae</taxon>
        <taxon>Eragrostidinae</taxon>
        <taxon>Eragrostis</taxon>
    </lineage>
</organism>
<evidence type="ECO:0000313" key="7">
    <source>
        <dbReference type="EMBL" id="TVU24324.1"/>
    </source>
</evidence>
<evidence type="ECO:0000256" key="1">
    <source>
        <dbReference type="ARBA" id="ARBA00008894"/>
    </source>
</evidence>
<dbReference type="AlphaFoldDB" id="A0A5J9ULK7"/>
<keyword evidence="8" id="KW-1185">Reference proteome</keyword>
<dbReference type="Gene3D" id="1.20.5.4130">
    <property type="match status" value="1"/>
</dbReference>
<dbReference type="InterPro" id="IPR041118">
    <property type="entry name" value="Rx_N"/>
</dbReference>
<protein>
    <recommendedName>
        <fullName evidence="6">Disease resistance N-terminal domain-containing protein</fullName>
    </recommendedName>
</protein>
<evidence type="ECO:0000259" key="6">
    <source>
        <dbReference type="Pfam" id="PF18052"/>
    </source>
</evidence>
<dbReference type="Gramene" id="TVU24324">
    <property type="protein sequence ID" value="TVU24324"/>
    <property type="gene ID" value="EJB05_26755"/>
</dbReference>
<evidence type="ECO:0000256" key="2">
    <source>
        <dbReference type="ARBA" id="ARBA00022614"/>
    </source>
</evidence>
<comment type="similarity">
    <text evidence="1">Belongs to the disease resistance NB-LRR family.</text>
</comment>
<sequence length="114" mass="12388">MIATVVTGAVLGAVTKNVVALVIKLAQKRCNLWKGFQDDIGFIKTELLMIAGAEEDQLSGKGNPSAVKSISMEEMRDLAQDIEDCLDRILRYAEGEGEASLLHRRLKAIGGEDE</sequence>
<dbReference type="Pfam" id="PF18052">
    <property type="entry name" value="Rx_N"/>
    <property type="match status" value="1"/>
</dbReference>
<dbReference type="Proteomes" id="UP000324897">
    <property type="component" value="Chromosome 2"/>
</dbReference>